<dbReference type="InterPro" id="IPR050301">
    <property type="entry name" value="NTE"/>
</dbReference>
<sequence length="785" mass="88293">MLKTVTSGLSLMICLCLWLSSASFSQTKPKQGNRPKIGLALSGGGAKGMAHIGLLKLIDSLGIKIDYISGTSAGGIFGGLYAIGYTPDTLKKIALRINWRRVLSNKVPLNQINIEEKDEYDNYMIEFPVTGGRPRLPGALIEGQYISEVLNTLTYPVKHINDFNKLPIPITITSSDIVNGGLVLQHKGSLPMAIRATLAIPAAFAPVYIDGRLLVDGGLDRNFPVQEVKEMGADIVIGGYTGFRLFTEKEIENPMKLIYQTHAFRSVEDSKKQEAMADVVVDFTQALIGYSTADFYQNRRIIEIGENEARKYLPQLIKIAEEQKKYPQESTRRVIEDPKLPVTKITYQNDKGQPLDFPVMEQFAASRLGLGAGKELKVKAVNDGVADIYGTQFFDKVYYTFENNGDSALTMNVRLKQGKPGAFKASVHYDTEQSAGLIVNYTYRNILLSKSRLLATVDLSERFKARFDYYKFINENNRMWLKASFSYQALQNNSILYRLIADENYYNNMMNAELSLGYSLGRSSYVSISAGHENEAIKRGPNLLKRVFGEGNDIRTLYSHSNQAFGLLFRQNTLDNLYFPKRGNSLTIQAKYLVNNRLSTKVPDPDDEKGQSIYQYLNPMDGLPGNIARIFLSENFVKRINRRLSLNASASWGFNYSERYGFESSYMYESAKFSIGGIDGKQDVTQSNFIGLKRAEVGLNSLTTFGFALQYNFKGNFYLTPQVNVGWENRGWNPFNVAFNDDYLFGYGAKLGYMSFVGPINFSVARTNGFDRNPWRMYLSIGFKF</sequence>
<dbReference type="STRING" id="430522.BFS30_06970"/>
<dbReference type="PANTHER" id="PTHR14226:SF76">
    <property type="entry name" value="NTE FAMILY PROTEIN RSSA"/>
    <property type="match status" value="1"/>
</dbReference>
<evidence type="ECO:0000256" key="5">
    <source>
        <dbReference type="SAM" id="SignalP"/>
    </source>
</evidence>
<feature type="short sequence motif" description="DGA/G" evidence="4">
    <location>
        <begin position="216"/>
        <end position="218"/>
    </location>
</feature>
<accession>A0A1G9WKW2</accession>
<evidence type="ECO:0000313" key="7">
    <source>
        <dbReference type="EMBL" id="SDM85140.1"/>
    </source>
</evidence>
<name>A0A1G9WKW2_9SPHI</name>
<evidence type="ECO:0000256" key="3">
    <source>
        <dbReference type="ARBA" id="ARBA00023098"/>
    </source>
</evidence>
<keyword evidence="8" id="KW-1185">Reference proteome</keyword>
<dbReference type="InterPro" id="IPR016035">
    <property type="entry name" value="Acyl_Trfase/lysoPLipase"/>
</dbReference>
<evidence type="ECO:0000313" key="8">
    <source>
        <dbReference type="Proteomes" id="UP000183200"/>
    </source>
</evidence>
<evidence type="ECO:0000256" key="2">
    <source>
        <dbReference type="ARBA" id="ARBA00022963"/>
    </source>
</evidence>
<feature type="active site" description="Proton acceptor" evidence="4">
    <location>
        <position position="216"/>
    </location>
</feature>
<dbReference type="AlphaFoldDB" id="A0A1G9WKW2"/>
<proteinExistence type="predicted"/>
<evidence type="ECO:0000256" key="4">
    <source>
        <dbReference type="PROSITE-ProRule" id="PRU01161"/>
    </source>
</evidence>
<dbReference type="SUPFAM" id="SSF52151">
    <property type="entry name" value="FabD/lysophospholipase-like"/>
    <property type="match status" value="1"/>
</dbReference>
<keyword evidence="5" id="KW-0732">Signal</keyword>
<dbReference type="CDD" id="cd07205">
    <property type="entry name" value="Pat_PNPLA6_PNPLA7_NTE1_like"/>
    <property type="match status" value="1"/>
</dbReference>
<dbReference type="EMBL" id="FNGY01000005">
    <property type="protein sequence ID" value="SDM85140.1"/>
    <property type="molecule type" value="Genomic_DNA"/>
</dbReference>
<feature type="chain" id="PRO_5010292458" evidence="5">
    <location>
        <begin position="26"/>
        <end position="785"/>
    </location>
</feature>
<reference evidence="8" key="1">
    <citation type="submission" date="2016-10" db="EMBL/GenBank/DDBJ databases">
        <authorList>
            <person name="Varghese N."/>
            <person name="Submissions S."/>
        </authorList>
    </citation>
    <scope>NUCLEOTIDE SEQUENCE [LARGE SCALE GENOMIC DNA]</scope>
    <source>
        <strain evidence="8">DSM 19110</strain>
    </source>
</reference>
<feature type="short sequence motif" description="GXGXXG" evidence="4">
    <location>
        <begin position="43"/>
        <end position="48"/>
    </location>
</feature>
<keyword evidence="3 4" id="KW-0443">Lipid metabolism</keyword>
<evidence type="ECO:0000256" key="1">
    <source>
        <dbReference type="ARBA" id="ARBA00022801"/>
    </source>
</evidence>
<dbReference type="GO" id="GO:0016042">
    <property type="term" value="P:lipid catabolic process"/>
    <property type="evidence" value="ECO:0007669"/>
    <property type="project" value="UniProtKB-UniRule"/>
</dbReference>
<dbReference type="PROSITE" id="PS51635">
    <property type="entry name" value="PNPLA"/>
    <property type="match status" value="1"/>
</dbReference>
<protein>
    <submittedName>
        <fullName evidence="7">NTE family protein</fullName>
    </submittedName>
</protein>
<organism evidence="7 8">
    <name type="scientific">Pedobacter steynii</name>
    <dbReference type="NCBI Taxonomy" id="430522"/>
    <lineage>
        <taxon>Bacteria</taxon>
        <taxon>Pseudomonadati</taxon>
        <taxon>Bacteroidota</taxon>
        <taxon>Sphingobacteriia</taxon>
        <taxon>Sphingobacteriales</taxon>
        <taxon>Sphingobacteriaceae</taxon>
        <taxon>Pedobacter</taxon>
    </lineage>
</organism>
<feature type="domain" description="PNPLA" evidence="6">
    <location>
        <begin position="39"/>
        <end position="229"/>
    </location>
</feature>
<dbReference type="Proteomes" id="UP000183200">
    <property type="component" value="Unassembled WGS sequence"/>
</dbReference>
<keyword evidence="2 4" id="KW-0442">Lipid degradation</keyword>
<keyword evidence="1 4" id="KW-0378">Hydrolase</keyword>
<evidence type="ECO:0000259" key="6">
    <source>
        <dbReference type="PROSITE" id="PS51635"/>
    </source>
</evidence>
<dbReference type="PANTHER" id="PTHR14226">
    <property type="entry name" value="NEUROPATHY TARGET ESTERASE/SWISS CHEESE D.MELANOGASTER"/>
    <property type="match status" value="1"/>
</dbReference>
<dbReference type="Pfam" id="PF01734">
    <property type="entry name" value="Patatin"/>
    <property type="match status" value="1"/>
</dbReference>
<feature type="signal peptide" evidence="5">
    <location>
        <begin position="1"/>
        <end position="25"/>
    </location>
</feature>
<dbReference type="InterPro" id="IPR043864">
    <property type="entry name" value="Omp85-like_dom"/>
</dbReference>
<feature type="active site" description="Nucleophile" evidence="4">
    <location>
        <position position="72"/>
    </location>
</feature>
<dbReference type="Pfam" id="PF19143">
    <property type="entry name" value="Omp85_2"/>
    <property type="match status" value="1"/>
</dbReference>
<dbReference type="InterPro" id="IPR002641">
    <property type="entry name" value="PNPLA_dom"/>
</dbReference>
<dbReference type="GO" id="GO:0016787">
    <property type="term" value="F:hydrolase activity"/>
    <property type="evidence" value="ECO:0007669"/>
    <property type="project" value="UniProtKB-UniRule"/>
</dbReference>
<feature type="short sequence motif" description="GXSXG" evidence="4">
    <location>
        <begin position="70"/>
        <end position="74"/>
    </location>
</feature>
<gene>
    <name evidence="7" type="ORF">SAMN05421820_105204</name>
</gene>
<dbReference type="Gene3D" id="2.40.160.50">
    <property type="entry name" value="membrane protein fhac: a member of the omp85/tpsb transporter family"/>
    <property type="match status" value="1"/>
</dbReference>
<dbReference type="Gene3D" id="3.40.1090.10">
    <property type="entry name" value="Cytosolic phospholipase A2 catalytic domain"/>
    <property type="match status" value="2"/>
</dbReference>